<evidence type="ECO:0000313" key="4">
    <source>
        <dbReference type="Proteomes" id="UP000749559"/>
    </source>
</evidence>
<dbReference type="InterPro" id="IPR016024">
    <property type="entry name" value="ARM-type_fold"/>
</dbReference>
<dbReference type="Pfam" id="PF25757">
    <property type="entry name" value="TPR_DNAAF5"/>
    <property type="match status" value="1"/>
</dbReference>
<dbReference type="Pfam" id="PF24573">
    <property type="entry name" value="HEAT_DAAF5"/>
    <property type="match status" value="1"/>
</dbReference>
<dbReference type="SUPFAM" id="SSF48371">
    <property type="entry name" value="ARM repeat"/>
    <property type="match status" value="1"/>
</dbReference>
<dbReference type="InterPro" id="IPR057978">
    <property type="entry name" value="TPR_DAAF5"/>
</dbReference>
<dbReference type="AlphaFoldDB" id="A0A8J1U5K4"/>
<sequence length="843" mass="95558">MAEASKMEGEGQEVQKSQEVLQNLTRYLNSIGDDNRNTRKRALESIRKETLGKKPPLDKAIFHHVFVEISKPILSCLSDPVEKCRELSGNFIQDSIKLLPCLEEFLPLLIPVFVQRLGQQDLVEQSEEIRLVLLETLTLIVKEANKRLAVYLDDMVTILRRTIVDPFPDVKKESCKCASALAKATQGHFHMQSESLIPSLIVTVTHQHSRVRAEAVTAIGSVIQYGNGKSFDDVASHLAQRLFDHAPAVRIAVIDVVGTWMLDLMDRYSFWHKLIPLLLSGYTDELPEIQEKTDAYWHDTGIKYEKENPDDMKEMADFAKPAPQHYPSDTERPNLGCRQLMYRNISKIIPALIRDMGDWVVDTRIKASQLLYHLLLSEEEYIVQHLEKLLTGMYKACHDEEKEILKNMAKCAELLGYFVPCEVWCKLILSAIRSGVSFGKLVVLHHIILGSQKDPLKAYLNQITDTLLLPDVCAMGEDGSQLEVVKCAEALCSLCGEDVDHVAPQLFEVLITVYGSSRQATVQQQALVAVDFLGRSLQLDRQGTYERFSQGLLQKLYDDHKNWTIHSDQRKVFDALLTASGPVAGSLLDTSMPIIFYYINPTYDDSRDPELTSKFYSLLGRLMTAEGFPLNSADKFGDFAVQLVKEVVIPNCVWHAGKTQSALRATAVATLWEMMKQGYLPKEKMLEVVEDLLTQLLSLLTDDRKTTRLLATRCVAVVLEIVNTDLEPDRLHQIYPEFLKRLDDSSDDVRICAARMFPPYFACFHDYQVGLYRAHLEEIYKGLLVHLDDPQKEIQDYVLDALKSAAPLAPSILMDEIEKVKHKHRGPEYCNKLTQHIQSLSIS</sequence>
<evidence type="ECO:0008006" key="5">
    <source>
        <dbReference type="Google" id="ProtNLM"/>
    </source>
</evidence>
<dbReference type="GO" id="GO:0003341">
    <property type="term" value="P:cilium movement"/>
    <property type="evidence" value="ECO:0007669"/>
    <property type="project" value="TreeGrafter"/>
</dbReference>
<protein>
    <recommendedName>
        <fullName evidence="5">TOG domain-containing protein</fullName>
    </recommendedName>
</protein>
<dbReference type="EMBL" id="CAIIXF020000009">
    <property type="protein sequence ID" value="CAH1795277.1"/>
    <property type="molecule type" value="Genomic_DNA"/>
</dbReference>
<gene>
    <name evidence="3" type="ORF">OFUS_LOCUS19841</name>
</gene>
<reference evidence="3" key="1">
    <citation type="submission" date="2022-03" db="EMBL/GenBank/DDBJ databases">
        <authorList>
            <person name="Martin C."/>
        </authorList>
    </citation>
    <scope>NUCLEOTIDE SEQUENCE</scope>
</reference>
<dbReference type="PANTHER" id="PTHR16216">
    <property type="entry name" value="DYNEIN ASSEMBLY FACTOR 5, AXONEMAL"/>
    <property type="match status" value="1"/>
</dbReference>
<dbReference type="Gene3D" id="1.25.10.10">
    <property type="entry name" value="Leucine-rich Repeat Variant"/>
    <property type="match status" value="2"/>
</dbReference>
<dbReference type="GO" id="GO:0005737">
    <property type="term" value="C:cytoplasm"/>
    <property type="evidence" value="ECO:0007669"/>
    <property type="project" value="TreeGrafter"/>
</dbReference>
<dbReference type="InterPro" id="IPR056497">
    <property type="entry name" value="HEAT_DAAF5"/>
</dbReference>
<feature type="domain" description="Dynein axonemal assembly factor 5 TPR repeats" evidence="2">
    <location>
        <begin position="31"/>
        <end position="314"/>
    </location>
</feature>
<comment type="caution">
    <text evidence="3">The sequence shown here is derived from an EMBL/GenBank/DDBJ whole genome shotgun (WGS) entry which is preliminary data.</text>
</comment>
<dbReference type="GO" id="GO:0036158">
    <property type="term" value="P:outer dynein arm assembly"/>
    <property type="evidence" value="ECO:0007669"/>
    <property type="project" value="TreeGrafter"/>
</dbReference>
<dbReference type="Proteomes" id="UP000749559">
    <property type="component" value="Unassembled WGS sequence"/>
</dbReference>
<evidence type="ECO:0000313" key="3">
    <source>
        <dbReference type="EMBL" id="CAH1795277.1"/>
    </source>
</evidence>
<accession>A0A8J1U5K4</accession>
<keyword evidence="4" id="KW-1185">Reference proteome</keyword>
<proteinExistence type="predicted"/>
<dbReference type="GO" id="GO:0045505">
    <property type="term" value="F:dynein intermediate chain binding"/>
    <property type="evidence" value="ECO:0007669"/>
    <property type="project" value="TreeGrafter"/>
</dbReference>
<evidence type="ECO:0000259" key="2">
    <source>
        <dbReference type="Pfam" id="PF25757"/>
    </source>
</evidence>
<feature type="domain" description="Dynein axonemal assembly factor 5 HEAT-repeat" evidence="1">
    <location>
        <begin position="324"/>
        <end position="515"/>
    </location>
</feature>
<evidence type="ECO:0000259" key="1">
    <source>
        <dbReference type="Pfam" id="PF24573"/>
    </source>
</evidence>
<dbReference type="InterPro" id="IPR052623">
    <property type="entry name" value="DAAF5"/>
</dbReference>
<dbReference type="InterPro" id="IPR011989">
    <property type="entry name" value="ARM-like"/>
</dbReference>
<dbReference type="PANTHER" id="PTHR16216:SF2">
    <property type="entry name" value="DYNEIN AXONEMAL ASSEMBLY FACTOR 5"/>
    <property type="match status" value="1"/>
</dbReference>
<organism evidence="3 4">
    <name type="scientific">Owenia fusiformis</name>
    <name type="common">Polychaete worm</name>
    <dbReference type="NCBI Taxonomy" id="6347"/>
    <lineage>
        <taxon>Eukaryota</taxon>
        <taxon>Metazoa</taxon>
        <taxon>Spiralia</taxon>
        <taxon>Lophotrochozoa</taxon>
        <taxon>Annelida</taxon>
        <taxon>Polychaeta</taxon>
        <taxon>Sedentaria</taxon>
        <taxon>Canalipalpata</taxon>
        <taxon>Sabellida</taxon>
        <taxon>Oweniida</taxon>
        <taxon>Oweniidae</taxon>
        <taxon>Owenia</taxon>
    </lineage>
</organism>
<dbReference type="OrthoDB" id="413572at2759"/>
<name>A0A8J1U5K4_OWEFU</name>
<dbReference type="GO" id="GO:0036159">
    <property type="term" value="P:inner dynein arm assembly"/>
    <property type="evidence" value="ECO:0007669"/>
    <property type="project" value="TreeGrafter"/>
</dbReference>